<dbReference type="Proteomes" id="UP001489004">
    <property type="component" value="Unassembled WGS sequence"/>
</dbReference>
<organism evidence="4 5">
    <name type="scientific">[Myrmecia] bisecta</name>
    <dbReference type="NCBI Taxonomy" id="41462"/>
    <lineage>
        <taxon>Eukaryota</taxon>
        <taxon>Viridiplantae</taxon>
        <taxon>Chlorophyta</taxon>
        <taxon>core chlorophytes</taxon>
        <taxon>Trebouxiophyceae</taxon>
        <taxon>Trebouxiales</taxon>
        <taxon>Trebouxiaceae</taxon>
        <taxon>Myrmecia</taxon>
    </lineage>
</organism>
<gene>
    <name evidence="4" type="ORF">WJX72_001321</name>
</gene>
<evidence type="ECO:0000313" key="5">
    <source>
        <dbReference type="Proteomes" id="UP001489004"/>
    </source>
</evidence>
<dbReference type="Gene3D" id="3.30.780.10">
    <property type="entry name" value="SUI1-like domain"/>
    <property type="match status" value="1"/>
</dbReference>
<dbReference type="AlphaFoldDB" id="A0AAW1PWK2"/>
<name>A0AAW1PWK2_9CHLO</name>
<dbReference type="PROSITE" id="PS50296">
    <property type="entry name" value="SUI1"/>
    <property type="match status" value="1"/>
</dbReference>
<dbReference type="InterPro" id="IPR015947">
    <property type="entry name" value="PUA-like_sf"/>
</dbReference>
<dbReference type="PANTHER" id="PTHR12217:SF4">
    <property type="entry name" value="EUKARYOTIC TRANSLATION INITIATION FACTOR 2D"/>
    <property type="match status" value="1"/>
</dbReference>
<dbReference type="PANTHER" id="PTHR12217">
    <property type="entry name" value="EUKARYOTIC TRANSLATION INITIATION FACTOR 2D"/>
    <property type="match status" value="1"/>
</dbReference>
<proteinExistence type="predicted"/>
<feature type="compositionally biased region" description="Low complexity" evidence="2">
    <location>
        <begin position="225"/>
        <end position="237"/>
    </location>
</feature>
<dbReference type="InterPro" id="IPR039759">
    <property type="entry name" value="eIF2D_SUI1"/>
</dbReference>
<dbReference type="InterPro" id="IPR036877">
    <property type="entry name" value="SUI1_dom_sf"/>
</dbReference>
<evidence type="ECO:0000256" key="2">
    <source>
        <dbReference type="SAM" id="MobiDB-lite"/>
    </source>
</evidence>
<evidence type="ECO:0000259" key="3">
    <source>
        <dbReference type="PROSITE" id="PS50296"/>
    </source>
</evidence>
<dbReference type="Pfam" id="PF17832">
    <property type="entry name" value="Pre-PUA"/>
    <property type="match status" value="1"/>
</dbReference>
<keyword evidence="5" id="KW-1185">Reference proteome</keyword>
<dbReference type="InterPro" id="IPR048247">
    <property type="entry name" value="eIF2D_N"/>
</dbReference>
<evidence type="ECO:0000313" key="4">
    <source>
        <dbReference type="EMBL" id="KAK9814155.1"/>
    </source>
</evidence>
<reference evidence="4 5" key="1">
    <citation type="journal article" date="2024" name="Nat. Commun.">
        <title>Phylogenomics reveals the evolutionary origins of lichenization in chlorophyte algae.</title>
        <authorList>
            <person name="Puginier C."/>
            <person name="Libourel C."/>
            <person name="Otte J."/>
            <person name="Skaloud P."/>
            <person name="Haon M."/>
            <person name="Grisel S."/>
            <person name="Petersen M."/>
            <person name="Berrin J.G."/>
            <person name="Delaux P.M."/>
            <person name="Dal Grande F."/>
            <person name="Keller J."/>
        </authorList>
    </citation>
    <scope>NUCLEOTIDE SEQUENCE [LARGE SCALE GENOMIC DNA]</scope>
    <source>
        <strain evidence="4 5">SAG 2043</strain>
    </source>
</reference>
<dbReference type="InterPro" id="IPR057429">
    <property type="entry name" value="WH_eIF2D"/>
</dbReference>
<dbReference type="InterPro" id="IPR001950">
    <property type="entry name" value="SUI1"/>
</dbReference>
<feature type="compositionally biased region" description="Polar residues" evidence="2">
    <location>
        <begin position="266"/>
        <end position="280"/>
    </location>
</feature>
<accession>A0AAW1PWK2</accession>
<dbReference type="SUPFAM" id="SSF88697">
    <property type="entry name" value="PUA domain-like"/>
    <property type="match status" value="1"/>
</dbReference>
<dbReference type="CDD" id="cd21156">
    <property type="entry name" value="PUA_eIF2d-like"/>
    <property type="match status" value="1"/>
</dbReference>
<comment type="caution">
    <text evidence="4">The sequence shown here is derived from an EMBL/GenBank/DDBJ whole genome shotgun (WGS) entry which is preliminary data.</text>
</comment>
<protein>
    <recommendedName>
        <fullName evidence="3">SUI1 domain-containing protein</fullName>
    </recommendedName>
</protein>
<dbReference type="InterPro" id="IPR048248">
    <property type="entry name" value="PUA_eIF2d-like"/>
</dbReference>
<dbReference type="CDD" id="cd11608">
    <property type="entry name" value="eIF2D_C"/>
    <property type="match status" value="1"/>
</dbReference>
<dbReference type="Pfam" id="PF01253">
    <property type="entry name" value="SUI1"/>
    <property type="match status" value="1"/>
</dbReference>
<dbReference type="EMBL" id="JALJOR010000007">
    <property type="protein sequence ID" value="KAK9814155.1"/>
    <property type="molecule type" value="Genomic_DNA"/>
</dbReference>
<dbReference type="PROSITE" id="PS50890">
    <property type="entry name" value="PUA"/>
    <property type="match status" value="1"/>
</dbReference>
<dbReference type="Pfam" id="PF26292">
    <property type="entry name" value="PUA_elF2D"/>
    <property type="match status" value="1"/>
</dbReference>
<dbReference type="InterPro" id="IPR039757">
    <property type="entry name" value="EIF2D"/>
</dbReference>
<feature type="domain" description="SUI1" evidence="3">
    <location>
        <begin position="525"/>
        <end position="599"/>
    </location>
</feature>
<dbReference type="GO" id="GO:0003743">
    <property type="term" value="F:translation initiation factor activity"/>
    <property type="evidence" value="ECO:0007669"/>
    <property type="project" value="InterPro"/>
</dbReference>
<dbReference type="Gene3D" id="3.10.400.20">
    <property type="match status" value="1"/>
</dbReference>
<dbReference type="InterPro" id="IPR041366">
    <property type="entry name" value="Pre-PUA"/>
</dbReference>
<feature type="region of interest" description="Disordered" evidence="2">
    <location>
        <begin position="222"/>
        <end position="280"/>
    </location>
</feature>
<dbReference type="Pfam" id="PF25304">
    <property type="entry name" value="WHD_eIF2D"/>
    <property type="match status" value="1"/>
</dbReference>
<dbReference type="SUPFAM" id="SSF55159">
    <property type="entry name" value="eIF1-like"/>
    <property type="match status" value="1"/>
</dbReference>
<evidence type="ECO:0000256" key="1">
    <source>
        <dbReference type="ARBA" id="ARBA00022490"/>
    </source>
</evidence>
<dbReference type="GO" id="GO:0001731">
    <property type="term" value="P:formation of translation preinitiation complex"/>
    <property type="evidence" value="ECO:0007669"/>
    <property type="project" value="InterPro"/>
</dbReference>
<dbReference type="CDD" id="cd11610">
    <property type="entry name" value="eIF2D_N"/>
    <property type="match status" value="1"/>
</dbReference>
<keyword evidence="1" id="KW-0963">Cytoplasm</keyword>
<sequence length="616" mass="65522">MFKKNISVVSTRPLSGKDIKKLKKDVQTQFPALSEDDLKKLIPSKGEISVLKLSNKAQAYSTTGGNPLFFDPAGRGDALVPTVYTLWACPHILPPLYTYSEVTPKVLGGADLFLQGLIVPPSGLGTFAAGDLRVATINSNCYPFAVGTMETSSEAIAKAGLKGKGLKLLHHYPDQLWALGDKSVPDASYTPARIFPQNEAQAAAAAKKLLPDPSVTKAMESLTFSDSSPDPTASAPAGLAETAATDEGANGTPSDAPESAAVGASGDSQTASASGQSQPQDAAELDALLGRYLVGGLHSVQDSELPMLSSTFYAKHMLACKPAGLMIDIKKSSYKKLSKLLTKFEKEGLLAQKLVHKQDNLASVNRKHPLYTSYDAAAAGKELAAANAQAEADGVAVPSSSGKGIPAGKIEVEYLYRVPSSLRPIFGSGAAKEELYSEQACWEALLDYAEANGLPAGQHALKLDKLLLSCLFNKKEPQMEGDVHPLDDTMQRLLGKLQIYHRVTRPSATEGTETVVQKGSIKSIVLQLEDRQGGRKHITRVSHVESFAIDPDELSGVLQRKFQTSASVTKLPGKNETGKEIALQGKLVHEISGLLTTTYGIDAKFLDIKTKGKVVA</sequence>